<evidence type="ECO:0000313" key="1">
    <source>
        <dbReference type="EMBL" id="KAF0568635.1"/>
    </source>
</evidence>
<sequence length="38" mass="4504">MSYYFSLGIYNYHESTIKEHSVCLELTLTLINDIYTID</sequence>
<reference evidence="1 2" key="1">
    <citation type="submission" date="2019-09" db="EMBL/GenBank/DDBJ databases">
        <title>Draft genome sequence of Psychrobacter nivimaris LAMA 639, in search for biotechnological relevant genes.</title>
        <authorList>
            <person name="Lima A.O.S."/>
            <person name="Staloch B.E.K."/>
            <person name="Freitas R.C."/>
            <person name="Niero H."/>
            <person name="Silva M.A.C."/>
        </authorList>
    </citation>
    <scope>NUCLEOTIDE SEQUENCE [LARGE SCALE GENOMIC DNA]</scope>
    <source>
        <strain evidence="1 2">LAMA 639</strain>
    </source>
</reference>
<organism evidence="1 2">
    <name type="scientific">Psychrobacter nivimaris</name>
    <dbReference type="NCBI Taxonomy" id="281738"/>
    <lineage>
        <taxon>Bacteria</taxon>
        <taxon>Pseudomonadati</taxon>
        <taxon>Pseudomonadota</taxon>
        <taxon>Gammaproteobacteria</taxon>
        <taxon>Moraxellales</taxon>
        <taxon>Moraxellaceae</taxon>
        <taxon>Psychrobacter</taxon>
    </lineage>
</organism>
<comment type="caution">
    <text evidence="1">The sequence shown here is derived from an EMBL/GenBank/DDBJ whole genome shotgun (WGS) entry which is preliminary data.</text>
</comment>
<protein>
    <submittedName>
        <fullName evidence="1">Uncharacterized protein</fullName>
    </submittedName>
</protein>
<keyword evidence="2" id="KW-1185">Reference proteome</keyword>
<dbReference type="EMBL" id="VZIZ01000017">
    <property type="protein sequence ID" value="KAF0568635.1"/>
    <property type="molecule type" value="Genomic_DNA"/>
</dbReference>
<gene>
    <name evidence="1" type="ORF">FQV37_693</name>
</gene>
<name>A0A6N7BY86_9GAMM</name>
<dbReference type="AlphaFoldDB" id="A0A6N7BY86"/>
<dbReference type="Proteomes" id="UP000471465">
    <property type="component" value="Unassembled WGS sequence"/>
</dbReference>
<accession>A0A6N7BY86</accession>
<evidence type="ECO:0000313" key="2">
    <source>
        <dbReference type="Proteomes" id="UP000471465"/>
    </source>
</evidence>
<proteinExistence type="predicted"/>